<dbReference type="GO" id="GO:0008168">
    <property type="term" value="F:methyltransferase activity"/>
    <property type="evidence" value="ECO:0007669"/>
    <property type="project" value="UniProtKB-KW"/>
</dbReference>
<name>A0A4Z2ES25_9TELE</name>
<comment type="caution">
    <text evidence="2">The sequence shown here is derived from an EMBL/GenBank/DDBJ whole genome shotgun (WGS) entry which is preliminary data.</text>
</comment>
<accession>A0A4Z2ES25</accession>
<organism evidence="2 3">
    <name type="scientific">Liparis tanakae</name>
    <name type="common">Tanaka's snailfish</name>
    <dbReference type="NCBI Taxonomy" id="230148"/>
    <lineage>
        <taxon>Eukaryota</taxon>
        <taxon>Metazoa</taxon>
        <taxon>Chordata</taxon>
        <taxon>Craniata</taxon>
        <taxon>Vertebrata</taxon>
        <taxon>Euteleostomi</taxon>
        <taxon>Actinopterygii</taxon>
        <taxon>Neopterygii</taxon>
        <taxon>Teleostei</taxon>
        <taxon>Neoteleostei</taxon>
        <taxon>Acanthomorphata</taxon>
        <taxon>Eupercaria</taxon>
        <taxon>Perciformes</taxon>
        <taxon>Cottioidei</taxon>
        <taxon>Cottales</taxon>
        <taxon>Liparidae</taxon>
        <taxon>Liparis</taxon>
    </lineage>
</organism>
<dbReference type="EMBL" id="SRLO01003211">
    <property type="protein sequence ID" value="TNN31717.1"/>
    <property type="molecule type" value="Genomic_DNA"/>
</dbReference>
<feature type="region of interest" description="Disordered" evidence="1">
    <location>
        <begin position="1"/>
        <end position="25"/>
    </location>
</feature>
<evidence type="ECO:0000313" key="2">
    <source>
        <dbReference type="EMBL" id="TNN31717.1"/>
    </source>
</evidence>
<protein>
    <submittedName>
        <fullName evidence="2">Histone-arginine methyltransferase CARM1</fullName>
    </submittedName>
</protein>
<keyword evidence="2" id="KW-0489">Methyltransferase</keyword>
<keyword evidence="3" id="KW-1185">Reference proteome</keyword>
<proteinExistence type="predicted"/>
<reference evidence="2 3" key="1">
    <citation type="submission" date="2019-03" db="EMBL/GenBank/DDBJ databases">
        <title>First draft genome of Liparis tanakae, snailfish: a comprehensive survey of snailfish specific genes.</title>
        <authorList>
            <person name="Kim W."/>
            <person name="Song I."/>
            <person name="Jeong J.-H."/>
            <person name="Kim D."/>
            <person name="Kim S."/>
            <person name="Ryu S."/>
            <person name="Song J.Y."/>
            <person name="Lee S.K."/>
        </authorList>
    </citation>
    <scope>NUCLEOTIDE SEQUENCE [LARGE SCALE GENOMIC DNA]</scope>
    <source>
        <tissue evidence="2">Muscle</tissue>
    </source>
</reference>
<dbReference type="GO" id="GO:0032259">
    <property type="term" value="P:methylation"/>
    <property type="evidence" value="ECO:0007669"/>
    <property type="project" value="UniProtKB-KW"/>
</dbReference>
<evidence type="ECO:0000256" key="1">
    <source>
        <dbReference type="SAM" id="MobiDB-lite"/>
    </source>
</evidence>
<dbReference type="Proteomes" id="UP000314294">
    <property type="component" value="Unassembled WGS sequence"/>
</dbReference>
<keyword evidence="2" id="KW-0808">Transferase</keyword>
<evidence type="ECO:0000313" key="3">
    <source>
        <dbReference type="Proteomes" id="UP000314294"/>
    </source>
</evidence>
<dbReference type="AlphaFoldDB" id="A0A4Z2ES25"/>
<sequence>MGSIMSTGVVPGATTGQSGPSSSGSYYPVTNQFTMGGAAISMASPMVIPSNTMHYGS</sequence>
<gene>
    <name evidence="2" type="primary">carm1_1</name>
    <name evidence="2" type="ORF">EYF80_058125</name>
</gene>